<evidence type="ECO:0000256" key="1">
    <source>
        <dbReference type="SAM" id="MobiDB-lite"/>
    </source>
</evidence>
<dbReference type="EMBL" id="JANEYG010000026">
    <property type="protein sequence ID" value="KAJ8918469.1"/>
    <property type="molecule type" value="Genomic_DNA"/>
</dbReference>
<dbReference type="InterPro" id="IPR036865">
    <property type="entry name" value="CRAL-TRIO_dom_sf"/>
</dbReference>
<proteinExistence type="predicted"/>
<keyword evidence="2" id="KW-0472">Membrane</keyword>
<dbReference type="Gene3D" id="3.40.525.10">
    <property type="entry name" value="CRAL-TRIO lipid binding domain"/>
    <property type="match status" value="2"/>
</dbReference>
<comment type="caution">
    <text evidence="4">The sequence shown here is derived from an EMBL/GenBank/DDBJ whole genome shotgun (WGS) entry which is preliminary data.</text>
</comment>
<dbReference type="GO" id="GO:0016020">
    <property type="term" value="C:membrane"/>
    <property type="evidence" value="ECO:0007669"/>
    <property type="project" value="TreeGrafter"/>
</dbReference>
<dbReference type="InterPro" id="IPR001251">
    <property type="entry name" value="CRAL-TRIO_dom"/>
</dbReference>
<protein>
    <recommendedName>
        <fullName evidence="3">CRAL-TRIO domain-containing protein</fullName>
    </recommendedName>
</protein>
<keyword evidence="2" id="KW-1133">Transmembrane helix</keyword>
<sequence length="2495" mass="278127">MTLTATVDENTCEAVLLMKLPVDTAPVFSEAFYTARYPRSGSGNIDFESPIQFTEALDPKSVSITLDNYAANFQVKYSDKWYINVTKSLDGSVLEKNVDLVATLTAKKEGSDKAGEAALILQLPLSDTVLAPKFSQHFYTAEYPKTATGVIEVDPAIVVENVADPEKVTISLDKYADNFDIKYETKKWVMNIKDPLEGNVVSRNTELAITLTIKDDDGNEDSAVLLLKLPTADEVTGIRFTQTYYLADYPENTTQDSIEFETTVDFFNVDDIKDVTINTDSKYSDYFEIKYDERWFIQIKKRLDEDVLKDNVELVMTLTAVEKSKNDTKTEAALILNLPVPTEAPAFSAAYYVAAYSENDKRVIEFQDPLKISNVADQNRITISLDGTYDENFEVKYDSDRWYINVTKALEDNVLHKDPELVMTLTAIETGNPNPGRSALVLQLPVASNDSAPIFSEAYYSAEYVIGQERIEFEDSVQFTNVDDPKSVTITLDNYAENFEVLYDNNKWYIHLKKDVEENVLEKNTELLVTLTATVPEFKNEGHSALVLKLPPDNSDDPASPKFTELYYTARYKSKEHAVVEFDSPLGFTNVKNMSTIKITLDNYTENFDIVYDADRWFIYIKHTLDQTVVDSGPELILKLIATESGTVVTKGYSVLVLKMPEAAVKPEFSEAYYLADYPETGTGDIVFKNPIDFLNKDHLTSINIVLDSYLDNFEIKTDSDKWYISIKSKLDPAVLHKNTELVMTLIATANKDEESEGHAALVLSLPTSVLGPDFSDAYYTAEYPETGTGTIEFENPISFTNVEDPKAVTINVDKYSDNFEIKYDSNKWFINIKAGLDKDFLDKNAEIVTTLTAVETDNPNNGYSALVLKLPTTAANEVLEFTKAYYVGEYPESDDKPAVIQLDKEIGFLNIKDPSKVTVKLDKYSDNFQINYTSNKWTLTIQKAVADEIMYQNKELLVTMSATEEGNENVAYSALVIELPVRNLEDGPTFPKSYYLADYSKKYQGAIEFESPVTLKNVEDLSKVTIKLDSFTDYFDVIQDEGKWLIKVKKMLEESVVKNNSELVATMTASESSAKKSGYSVLVLKISKEEQITPVFSESYYTADYVIEDDQAKITFNKSIDVVNKEDINNLAVTADNYEENLNVTYDSATKTWAVTVLKSFPDNILLEKTDLVVALTATNLDNGLTDHAAIDLKLPKLNTEKAPKFSKTYYTASYTISGDTALVSFDTPLVITNKDNPQDISIIADNYANNFKLVYDQDSKSWQMSVIKNLDQSVLNSKVDLVIALTAGEKDSDEIGQAVLVLRLPIVNNDEAPKFSSIYYYATYTASGDKATVVLENEIAIVNKKDLSTVTISLDDTYKNNFNIGYDKSTSQWVLNLTSPLDADLFKDNPDLVLTLTAAEKDNDAVGEAVLIIHLPFETIKLAPKFNLAHYSAKYVFENNKAGIVLDDTITVVNKADLAAYESNFELTLDSEKSRWDINVIDPLPEDVANFTRELVFTLTATEVDNANEGQSTLILTLPTADLTEEIVEFSLVHYSGTYSSEGKGSVALDDKINVVTKDGIKNVAVVIQSGEYADYFSLTQDGDSYKVVVDKELPADVLEKETSLILTLVASVGDVESYATLVINLPAGTEESIKFSEALYSATYRVVDGKGSFSVDGAIQVQTEEADTNINYDITSSTGYESYFKLSYANKVLTVTLTGDIPTDALRNIAFIPLVLTAGVVGTTTSATTVLNVQINYEEEEQHIEFSTILYEGTYEEIEGTPTLTLTGIDLVTDEADENVVVTITNEFQNYFAASYSNKLVTINISKPLTSDILNSFSVVPLALQAEIKDTSYRSFAVVNLLIKYEGDAETDSIEFDSVLYNAEYSIVDDKGKLTINDGITVITTRPDDEIPNTKNTLLPLTLAKDLTAEILERNSFIALTLTVGIKDTALSSSAVLNININTERQVRSLSFSKILYGGLYEVVEDKASLTVTDTITVITDEPNDNVSIKITNEYEDFFNLEYVDKEVKATLNKPLTDTILNSTSVVPLTLQAEITGTSISSSAVLNIAIKYNGEDDVDSIEFASVLFTGRYSVNDGNGKLVVDEAIKVISTASQDDLVEAKLADDSEYKDYFAVSYSDNKVLVTLTANLPAKVVDRNTFIALTLIVGIKNTVHTSSAVLNIEIDNDNDNDNDNDDDTKAELHHWKITFTVVTAVLSVLLIACIAAAVAFYFLRIRNDSYGNLDEDGSGRVRFGRHLDRSSSAKSSALEERRPTGFIFHRISEDNSETSNTDANNKDEKGRRKSVAFDDKIEKMQIDSIKDDETDVYSNENAQVTHVKVFDDQVFCLLPTRTVTRSRIIIINSGVKWNPKEVKLEDMFRALMVAIEIALLEPKTQLGDVHDCAPVRLKGIHLINQPYIFNMLYQIIKPFLEEKLKKYLFFHAKSLTEKISAESVPAYYGGTADIPDFPGSLFSDMLFSYQKDFEVYNTYGYLSKKEKLQVIDVPEGVVREKM</sequence>
<keyword evidence="2" id="KW-0812">Transmembrane</keyword>
<dbReference type="CDD" id="cd00170">
    <property type="entry name" value="SEC14"/>
    <property type="match status" value="1"/>
</dbReference>
<evidence type="ECO:0000256" key="2">
    <source>
        <dbReference type="SAM" id="Phobius"/>
    </source>
</evidence>
<dbReference type="SMART" id="SM00516">
    <property type="entry name" value="SEC14"/>
    <property type="match status" value="1"/>
</dbReference>
<dbReference type="PROSITE" id="PS50191">
    <property type="entry name" value="CRAL_TRIO"/>
    <property type="match status" value="1"/>
</dbReference>
<feature type="transmembrane region" description="Helical" evidence="2">
    <location>
        <begin position="2190"/>
        <end position="2216"/>
    </location>
</feature>
<reference evidence="4 5" key="1">
    <citation type="journal article" date="2023" name="Insect Mol. Biol.">
        <title>Genome sequencing provides insights into the evolution of gene families encoding plant cell wall-degrading enzymes in longhorned beetles.</title>
        <authorList>
            <person name="Shin N.R."/>
            <person name="Okamura Y."/>
            <person name="Kirsch R."/>
            <person name="Pauchet Y."/>
        </authorList>
    </citation>
    <scope>NUCLEOTIDE SEQUENCE [LARGE SCALE GENOMIC DNA]</scope>
    <source>
        <strain evidence="4">EAD_L_NR</strain>
    </source>
</reference>
<dbReference type="PANTHER" id="PTHR10174">
    <property type="entry name" value="ALPHA-TOCOPHEROL TRANSFER PROTEIN-RELATED"/>
    <property type="match status" value="1"/>
</dbReference>
<feature type="domain" description="CRAL-TRIO" evidence="3">
    <location>
        <begin position="2387"/>
        <end position="2449"/>
    </location>
</feature>
<evidence type="ECO:0000259" key="3">
    <source>
        <dbReference type="PROSITE" id="PS50191"/>
    </source>
</evidence>
<dbReference type="Pfam" id="PF00650">
    <property type="entry name" value="CRAL_TRIO"/>
    <property type="match status" value="1"/>
</dbReference>
<dbReference type="SUPFAM" id="SSF52087">
    <property type="entry name" value="CRAL/TRIO domain"/>
    <property type="match status" value="1"/>
</dbReference>
<feature type="region of interest" description="Disordered" evidence="1">
    <location>
        <begin position="2262"/>
        <end position="2285"/>
    </location>
</feature>
<dbReference type="PANTHER" id="PTHR10174:SF220">
    <property type="entry name" value="LD41874P"/>
    <property type="match status" value="1"/>
</dbReference>
<gene>
    <name evidence="4" type="ORF">NQ315_008166</name>
</gene>
<name>A0AAV8VW98_9CUCU</name>
<keyword evidence="5" id="KW-1185">Reference proteome</keyword>
<organism evidence="4 5">
    <name type="scientific">Exocentrus adspersus</name>
    <dbReference type="NCBI Taxonomy" id="1586481"/>
    <lineage>
        <taxon>Eukaryota</taxon>
        <taxon>Metazoa</taxon>
        <taxon>Ecdysozoa</taxon>
        <taxon>Arthropoda</taxon>
        <taxon>Hexapoda</taxon>
        <taxon>Insecta</taxon>
        <taxon>Pterygota</taxon>
        <taxon>Neoptera</taxon>
        <taxon>Endopterygota</taxon>
        <taxon>Coleoptera</taxon>
        <taxon>Polyphaga</taxon>
        <taxon>Cucujiformia</taxon>
        <taxon>Chrysomeloidea</taxon>
        <taxon>Cerambycidae</taxon>
        <taxon>Lamiinae</taxon>
        <taxon>Acanthocinini</taxon>
        <taxon>Exocentrus</taxon>
    </lineage>
</organism>
<accession>A0AAV8VW98</accession>
<dbReference type="Proteomes" id="UP001159042">
    <property type="component" value="Unassembled WGS sequence"/>
</dbReference>
<dbReference type="GO" id="GO:1902936">
    <property type="term" value="F:phosphatidylinositol bisphosphate binding"/>
    <property type="evidence" value="ECO:0007669"/>
    <property type="project" value="TreeGrafter"/>
</dbReference>
<evidence type="ECO:0000313" key="5">
    <source>
        <dbReference type="Proteomes" id="UP001159042"/>
    </source>
</evidence>
<evidence type="ECO:0000313" key="4">
    <source>
        <dbReference type="EMBL" id="KAJ8918469.1"/>
    </source>
</evidence>